<evidence type="ECO:0000256" key="2">
    <source>
        <dbReference type="ARBA" id="ARBA00022741"/>
    </source>
</evidence>
<feature type="DNA-binding region" description="H-T-H motif" evidence="5">
    <location>
        <begin position="22"/>
        <end position="41"/>
    </location>
</feature>
<dbReference type="HAMAP" id="MF_00978">
    <property type="entry name" value="Bifunct_BirA"/>
    <property type="match status" value="1"/>
</dbReference>
<keyword evidence="5" id="KW-0805">Transcription regulation</keyword>
<keyword evidence="3 5" id="KW-0067">ATP-binding</keyword>
<comment type="catalytic activity">
    <reaction evidence="5">
        <text>biotin + L-lysyl-[protein] + ATP = N(6)-biotinyl-L-lysyl-[protein] + AMP + diphosphate + H(+)</text>
        <dbReference type="Rhea" id="RHEA:11756"/>
        <dbReference type="Rhea" id="RHEA-COMP:9752"/>
        <dbReference type="Rhea" id="RHEA-COMP:10505"/>
        <dbReference type="ChEBI" id="CHEBI:15378"/>
        <dbReference type="ChEBI" id="CHEBI:29969"/>
        <dbReference type="ChEBI" id="CHEBI:30616"/>
        <dbReference type="ChEBI" id="CHEBI:33019"/>
        <dbReference type="ChEBI" id="CHEBI:57586"/>
        <dbReference type="ChEBI" id="CHEBI:83144"/>
        <dbReference type="ChEBI" id="CHEBI:456215"/>
        <dbReference type="EC" id="6.3.4.15"/>
    </reaction>
</comment>
<dbReference type="EC" id="6.3.4.15" evidence="5"/>
<evidence type="ECO:0000259" key="6">
    <source>
        <dbReference type="PROSITE" id="PS51733"/>
    </source>
</evidence>
<dbReference type="GO" id="GO:0009249">
    <property type="term" value="P:protein lipoylation"/>
    <property type="evidence" value="ECO:0007669"/>
    <property type="project" value="UniProtKB-ARBA"/>
</dbReference>
<evidence type="ECO:0000256" key="4">
    <source>
        <dbReference type="ARBA" id="ARBA00023267"/>
    </source>
</evidence>
<feature type="domain" description="BPL/LPL catalytic" evidence="6">
    <location>
        <begin position="70"/>
        <end position="261"/>
    </location>
</feature>
<accession>A0A6N7IQX2</accession>
<keyword evidence="1 5" id="KW-0436">Ligase</keyword>
<keyword evidence="4 5" id="KW-0092">Biotin</keyword>
<feature type="binding site" evidence="5">
    <location>
        <position position="117"/>
    </location>
    <ligand>
        <name>biotin</name>
        <dbReference type="ChEBI" id="CHEBI:57586"/>
    </ligand>
</feature>
<dbReference type="InterPro" id="IPR008988">
    <property type="entry name" value="Transcriptional_repressor_C"/>
</dbReference>
<keyword evidence="2 5" id="KW-0547">Nucleotide-binding</keyword>
<dbReference type="GO" id="GO:0005737">
    <property type="term" value="C:cytoplasm"/>
    <property type="evidence" value="ECO:0007669"/>
    <property type="project" value="TreeGrafter"/>
</dbReference>
<feature type="binding site" evidence="5">
    <location>
        <begin position="93"/>
        <end position="95"/>
    </location>
    <ligand>
        <name>biotin</name>
        <dbReference type="ChEBI" id="CHEBI:57586"/>
    </ligand>
</feature>
<keyword evidence="5" id="KW-0804">Transcription</keyword>
<evidence type="ECO:0000256" key="1">
    <source>
        <dbReference type="ARBA" id="ARBA00022598"/>
    </source>
</evidence>
<dbReference type="Gene3D" id="3.30.930.10">
    <property type="entry name" value="Bira Bifunctional Protein, Domain 2"/>
    <property type="match status" value="1"/>
</dbReference>
<dbReference type="PROSITE" id="PS51733">
    <property type="entry name" value="BPL_LPL_CATALYTIC"/>
    <property type="match status" value="1"/>
</dbReference>
<feature type="binding site" evidence="5">
    <location>
        <position position="188"/>
    </location>
    <ligand>
        <name>biotin</name>
        <dbReference type="ChEBI" id="CHEBI:57586"/>
    </ligand>
</feature>
<dbReference type="AlphaFoldDB" id="A0A6N7IQX2"/>
<reference evidence="7 8" key="1">
    <citation type="submission" date="2019-10" db="EMBL/GenBank/DDBJ databases">
        <title>Comparative genomics of sulfur disproportionating microorganisms.</title>
        <authorList>
            <person name="Ward L.M."/>
            <person name="Bertran E."/>
            <person name="Johnston D."/>
        </authorList>
    </citation>
    <scope>NUCLEOTIDE SEQUENCE [LARGE SCALE GENOMIC DNA]</scope>
    <source>
        <strain evidence="7 8">DSM 14055</strain>
    </source>
</reference>
<dbReference type="EMBL" id="WHYR01000014">
    <property type="protein sequence ID" value="MQL51993.1"/>
    <property type="molecule type" value="Genomic_DNA"/>
</dbReference>
<dbReference type="SUPFAM" id="SSF50037">
    <property type="entry name" value="C-terminal domain of transcriptional repressors"/>
    <property type="match status" value="1"/>
</dbReference>
<dbReference type="InterPro" id="IPR004143">
    <property type="entry name" value="BPL_LPL_catalytic"/>
</dbReference>
<dbReference type="GO" id="GO:0016740">
    <property type="term" value="F:transferase activity"/>
    <property type="evidence" value="ECO:0007669"/>
    <property type="project" value="UniProtKB-ARBA"/>
</dbReference>
<dbReference type="Pfam" id="PF02237">
    <property type="entry name" value="BPL_C"/>
    <property type="match status" value="1"/>
</dbReference>
<dbReference type="InterPro" id="IPR013196">
    <property type="entry name" value="HTH_11"/>
</dbReference>
<dbReference type="Gene3D" id="2.30.30.100">
    <property type="match status" value="1"/>
</dbReference>
<comment type="function">
    <text evidence="5">Acts both as a biotin--[acetyl-CoA-carboxylase] ligase and a repressor.</text>
</comment>
<dbReference type="InterPro" id="IPR036388">
    <property type="entry name" value="WH-like_DNA-bd_sf"/>
</dbReference>
<dbReference type="PANTHER" id="PTHR12835:SF5">
    <property type="entry name" value="BIOTIN--PROTEIN LIGASE"/>
    <property type="match status" value="1"/>
</dbReference>
<organism evidence="7 8">
    <name type="scientific">Desulfofundulus thermobenzoicus</name>
    <dbReference type="NCBI Taxonomy" id="29376"/>
    <lineage>
        <taxon>Bacteria</taxon>
        <taxon>Bacillati</taxon>
        <taxon>Bacillota</taxon>
        <taxon>Clostridia</taxon>
        <taxon>Eubacteriales</taxon>
        <taxon>Peptococcaceae</taxon>
        <taxon>Desulfofundulus</taxon>
    </lineage>
</organism>
<dbReference type="Gene3D" id="1.10.10.10">
    <property type="entry name" value="Winged helix-like DNA-binding domain superfamily/Winged helix DNA-binding domain"/>
    <property type="match status" value="1"/>
</dbReference>
<gene>
    <name evidence="5" type="primary">birA</name>
    <name evidence="7" type="ORF">GFC01_06875</name>
</gene>
<dbReference type="Pfam" id="PF03099">
    <property type="entry name" value="BPL_LplA_LipB"/>
    <property type="match status" value="1"/>
</dbReference>
<name>A0A6N7IQX2_9FIRM</name>
<dbReference type="PANTHER" id="PTHR12835">
    <property type="entry name" value="BIOTIN PROTEIN LIGASE"/>
    <property type="match status" value="1"/>
</dbReference>
<dbReference type="InterPro" id="IPR036390">
    <property type="entry name" value="WH_DNA-bd_sf"/>
</dbReference>
<dbReference type="NCBIfam" id="TIGR00121">
    <property type="entry name" value="birA_ligase"/>
    <property type="match status" value="1"/>
</dbReference>
<keyword evidence="5" id="KW-0238">DNA-binding</keyword>
<feature type="binding site" evidence="5">
    <location>
        <begin position="121"/>
        <end position="123"/>
    </location>
    <ligand>
        <name>biotin</name>
        <dbReference type="ChEBI" id="CHEBI:57586"/>
    </ligand>
</feature>
<dbReference type="SUPFAM" id="SSF55681">
    <property type="entry name" value="Class II aaRS and biotin synthetases"/>
    <property type="match status" value="1"/>
</dbReference>
<dbReference type="GO" id="GO:0004077">
    <property type="term" value="F:biotin--[biotin carboxyl-carrier protein] ligase activity"/>
    <property type="evidence" value="ECO:0007669"/>
    <property type="project" value="UniProtKB-UniRule"/>
</dbReference>
<dbReference type="GO" id="GO:0006355">
    <property type="term" value="P:regulation of DNA-templated transcription"/>
    <property type="evidence" value="ECO:0007669"/>
    <property type="project" value="UniProtKB-UniRule"/>
</dbReference>
<evidence type="ECO:0000256" key="5">
    <source>
        <dbReference type="HAMAP-Rule" id="MF_00978"/>
    </source>
</evidence>
<keyword evidence="5" id="KW-0678">Repressor</keyword>
<evidence type="ECO:0000313" key="8">
    <source>
        <dbReference type="Proteomes" id="UP000441717"/>
    </source>
</evidence>
<sequence length="327" mass="36368">MPCLKEQVLDLLKKGYPEFVSGEVICRALGVSRTAVWKHIQALRSAGYDIEAVPHAGYRLISVPDRLYPGEITRGLNTSFIGQQVYYYDRLESTNRTARELAGRGVAGGSLVVAEEQAGGRGRMGRSWFSPYGCGLWFSVILYPEVNPLHAPPLTMLAAVAAARALRRTAGVKAGIKWPNDLLVNDKKICGILTELSAEMERVNYLIMGMGLNVNIAAHQFPPEIRETATSVLRETGRRSSRVALLQDLLAELEYWYLRWQREGFAPVLDCWKELSVTLGRPVRVFTMKESWEGWAEDVDTDGSLLLRLPGGEYKKVVSGEVSLRPG</sequence>
<dbReference type="SUPFAM" id="SSF46785">
    <property type="entry name" value="Winged helix' DNA-binding domain"/>
    <property type="match status" value="1"/>
</dbReference>
<comment type="similarity">
    <text evidence="5">Belongs to the biotin--protein ligase family.</text>
</comment>
<dbReference type="GO" id="GO:0003677">
    <property type="term" value="F:DNA binding"/>
    <property type="evidence" value="ECO:0007669"/>
    <property type="project" value="UniProtKB-UniRule"/>
</dbReference>
<dbReference type="Pfam" id="PF08279">
    <property type="entry name" value="HTH_11"/>
    <property type="match status" value="1"/>
</dbReference>
<evidence type="ECO:0000256" key="3">
    <source>
        <dbReference type="ARBA" id="ARBA00022840"/>
    </source>
</evidence>
<dbReference type="Proteomes" id="UP000441717">
    <property type="component" value="Unassembled WGS sequence"/>
</dbReference>
<proteinExistence type="inferred from homology"/>
<dbReference type="InterPro" id="IPR030855">
    <property type="entry name" value="Bifunct_BirA"/>
</dbReference>
<dbReference type="InterPro" id="IPR003142">
    <property type="entry name" value="BPL_C"/>
</dbReference>
<dbReference type="CDD" id="cd16442">
    <property type="entry name" value="BPL"/>
    <property type="match status" value="1"/>
</dbReference>
<comment type="caution">
    <text evidence="7">The sequence shown here is derived from an EMBL/GenBank/DDBJ whole genome shotgun (WGS) entry which is preliminary data.</text>
</comment>
<dbReference type="InterPro" id="IPR004408">
    <property type="entry name" value="Biotin_CoA_COase_ligase"/>
</dbReference>
<dbReference type="GO" id="GO:0005524">
    <property type="term" value="F:ATP binding"/>
    <property type="evidence" value="ECO:0007669"/>
    <property type="project" value="UniProtKB-UniRule"/>
</dbReference>
<protein>
    <recommendedName>
        <fullName evidence="5">Bifunctional ligase/repressor BirA</fullName>
    </recommendedName>
    <alternativeName>
        <fullName evidence="5">Biotin--[acetyl-CoA-carboxylase] ligase</fullName>
        <ecNumber evidence="5">6.3.4.15</ecNumber>
    </alternativeName>
    <alternativeName>
        <fullName evidence="5">Biotin--protein ligase</fullName>
    </alternativeName>
    <alternativeName>
        <fullName evidence="5">Biotin-[acetyl-CoA carboxylase] synthetase</fullName>
    </alternativeName>
</protein>
<keyword evidence="8" id="KW-1185">Reference proteome</keyword>
<evidence type="ECO:0000313" key="7">
    <source>
        <dbReference type="EMBL" id="MQL51993.1"/>
    </source>
</evidence>
<dbReference type="InterPro" id="IPR045864">
    <property type="entry name" value="aa-tRNA-synth_II/BPL/LPL"/>
</dbReference>